<dbReference type="Proteomes" id="UP000295636">
    <property type="component" value="Unassembled WGS sequence"/>
</dbReference>
<dbReference type="PROSITE" id="PS50109">
    <property type="entry name" value="HIS_KIN"/>
    <property type="match status" value="1"/>
</dbReference>
<proteinExistence type="predicted"/>
<dbReference type="InterPro" id="IPR036890">
    <property type="entry name" value="HATPase_C_sf"/>
</dbReference>
<evidence type="ECO:0000259" key="16">
    <source>
        <dbReference type="PROSITE" id="PS50885"/>
    </source>
</evidence>
<evidence type="ECO:0000256" key="13">
    <source>
        <dbReference type="ARBA" id="ARBA00023136"/>
    </source>
</evidence>
<dbReference type="SUPFAM" id="SSF158472">
    <property type="entry name" value="HAMP domain-like"/>
    <property type="match status" value="1"/>
</dbReference>
<dbReference type="RefSeq" id="WP_133229251.1">
    <property type="nucleotide sequence ID" value="NZ_SMRT01000006.1"/>
</dbReference>
<dbReference type="InterPro" id="IPR003594">
    <property type="entry name" value="HATPase_dom"/>
</dbReference>
<dbReference type="PANTHER" id="PTHR45528:SF8">
    <property type="entry name" value="HISTIDINE KINASE"/>
    <property type="match status" value="1"/>
</dbReference>
<dbReference type="EC" id="2.7.13.3" evidence="3"/>
<feature type="transmembrane region" description="Helical" evidence="14">
    <location>
        <begin position="12"/>
        <end position="35"/>
    </location>
</feature>
<evidence type="ECO:0000256" key="3">
    <source>
        <dbReference type="ARBA" id="ARBA00012438"/>
    </source>
</evidence>
<dbReference type="Gene3D" id="6.10.340.10">
    <property type="match status" value="1"/>
</dbReference>
<keyword evidence="5" id="KW-0597">Phosphoprotein</keyword>
<dbReference type="OrthoDB" id="9792991at2"/>
<evidence type="ECO:0000256" key="8">
    <source>
        <dbReference type="ARBA" id="ARBA00022741"/>
    </source>
</evidence>
<dbReference type="GO" id="GO:0005524">
    <property type="term" value="F:ATP binding"/>
    <property type="evidence" value="ECO:0007669"/>
    <property type="project" value="UniProtKB-KW"/>
</dbReference>
<keyword evidence="9 17" id="KW-0418">Kinase</keyword>
<dbReference type="EMBL" id="SMRT01000006">
    <property type="protein sequence ID" value="TDF97065.1"/>
    <property type="molecule type" value="Genomic_DNA"/>
</dbReference>
<evidence type="ECO:0000313" key="17">
    <source>
        <dbReference type="EMBL" id="TDF97065.1"/>
    </source>
</evidence>
<keyword evidence="7 14" id="KW-0812">Transmembrane</keyword>
<dbReference type="SUPFAM" id="SSF47384">
    <property type="entry name" value="Homodimeric domain of signal transducing histidine kinase"/>
    <property type="match status" value="1"/>
</dbReference>
<evidence type="ECO:0000256" key="7">
    <source>
        <dbReference type="ARBA" id="ARBA00022692"/>
    </source>
</evidence>
<sequence>MIKLKGTDWSRSLRVKLVLAFGATLVLTTMLNLLFDYATRELRKVYYTSYETSKQNVTQQLSEIEQQLPALAGSEQIDSLLKRESEATRLRILLADMQGIIVYRSPSVTEDKIDLYQIVYEQKETENRPEPGKTFTAITPVQYQDRKLFLVVSGPLIAEQGYRYENPRLYSVFVFLLLFLLLFYLFTYNKMKEIRIMSKGVQQIARGKLSIRLPVKSRDELGTLTESINEMVRQLEETIVKERLAEQSKSELITNISHDLRTPLTSIIGYLTVLIEHPATDGALRPYVTSALNKSNQLKNLIDDLFEYTRLTSNQVALDKSRVDLVGMLNQIIMELVPLAEQHQVSVNSTLPDRKVEAFIDADKIVRAIDNLLTNALKFSVKPGSIDIKLHAEHSWAVLSIANTGLSITPEQEKRLFDRFYKADESRNDHRMPHGSGLGLSIAQSIVQLHEGNIWMQRTGPYYEFFVRLPLPL</sequence>
<dbReference type="PANTHER" id="PTHR45528">
    <property type="entry name" value="SENSOR HISTIDINE KINASE CPXA"/>
    <property type="match status" value="1"/>
</dbReference>
<feature type="domain" description="HAMP" evidence="16">
    <location>
        <begin position="194"/>
        <end position="240"/>
    </location>
</feature>
<dbReference type="CDD" id="cd00082">
    <property type="entry name" value="HisKA"/>
    <property type="match status" value="1"/>
</dbReference>
<keyword evidence="12" id="KW-0902">Two-component regulatory system</keyword>
<dbReference type="AlphaFoldDB" id="A0A4R5KPZ1"/>
<organism evidence="17 18">
    <name type="scientific">Paenibacillus piri</name>
    <dbReference type="NCBI Taxonomy" id="2547395"/>
    <lineage>
        <taxon>Bacteria</taxon>
        <taxon>Bacillati</taxon>
        <taxon>Bacillota</taxon>
        <taxon>Bacilli</taxon>
        <taxon>Bacillales</taxon>
        <taxon>Paenibacillaceae</taxon>
        <taxon>Paenibacillus</taxon>
    </lineage>
</organism>
<dbReference type="InterPro" id="IPR003660">
    <property type="entry name" value="HAMP_dom"/>
</dbReference>
<keyword evidence="18" id="KW-1185">Reference proteome</keyword>
<name>A0A4R5KPZ1_9BACL</name>
<dbReference type="GO" id="GO:0000155">
    <property type="term" value="F:phosphorelay sensor kinase activity"/>
    <property type="evidence" value="ECO:0007669"/>
    <property type="project" value="InterPro"/>
</dbReference>
<dbReference type="Gene3D" id="3.30.565.10">
    <property type="entry name" value="Histidine kinase-like ATPase, C-terminal domain"/>
    <property type="match status" value="1"/>
</dbReference>
<dbReference type="PROSITE" id="PS50885">
    <property type="entry name" value="HAMP"/>
    <property type="match status" value="1"/>
</dbReference>
<evidence type="ECO:0000313" key="18">
    <source>
        <dbReference type="Proteomes" id="UP000295636"/>
    </source>
</evidence>
<keyword evidence="10" id="KW-0067">ATP-binding</keyword>
<evidence type="ECO:0000256" key="14">
    <source>
        <dbReference type="SAM" id="Phobius"/>
    </source>
</evidence>
<evidence type="ECO:0000256" key="1">
    <source>
        <dbReference type="ARBA" id="ARBA00000085"/>
    </source>
</evidence>
<dbReference type="SMART" id="SM00387">
    <property type="entry name" value="HATPase_c"/>
    <property type="match status" value="1"/>
</dbReference>
<dbReference type="CDD" id="cd06225">
    <property type="entry name" value="HAMP"/>
    <property type="match status" value="1"/>
</dbReference>
<evidence type="ECO:0000256" key="2">
    <source>
        <dbReference type="ARBA" id="ARBA00004651"/>
    </source>
</evidence>
<dbReference type="GO" id="GO:0005886">
    <property type="term" value="C:plasma membrane"/>
    <property type="evidence" value="ECO:0007669"/>
    <property type="project" value="UniProtKB-SubCell"/>
</dbReference>
<evidence type="ECO:0000259" key="15">
    <source>
        <dbReference type="PROSITE" id="PS50109"/>
    </source>
</evidence>
<dbReference type="SMART" id="SM00388">
    <property type="entry name" value="HisKA"/>
    <property type="match status" value="1"/>
</dbReference>
<keyword evidence="13 14" id="KW-0472">Membrane</keyword>
<dbReference type="PRINTS" id="PR00344">
    <property type="entry name" value="BCTRLSENSOR"/>
</dbReference>
<evidence type="ECO:0000256" key="4">
    <source>
        <dbReference type="ARBA" id="ARBA00022475"/>
    </source>
</evidence>
<evidence type="ECO:0000256" key="6">
    <source>
        <dbReference type="ARBA" id="ARBA00022679"/>
    </source>
</evidence>
<feature type="transmembrane region" description="Helical" evidence="14">
    <location>
        <begin position="169"/>
        <end position="188"/>
    </location>
</feature>
<comment type="catalytic activity">
    <reaction evidence="1">
        <text>ATP + protein L-histidine = ADP + protein N-phospho-L-histidine.</text>
        <dbReference type="EC" id="2.7.13.3"/>
    </reaction>
</comment>
<comment type="caution">
    <text evidence="17">The sequence shown here is derived from an EMBL/GenBank/DDBJ whole genome shotgun (WGS) entry which is preliminary data.</text>
</comment>
<dbReference type="Gene3D" id="1.10.287.130">
    <property type="match status" value="1"/>
</dbReference>
<dbReference type="InterPro" id="IPR050398">
    <property type="entry name" value="HssS/ArlS-like"/>
</dbReference>
<protein>
    <recommendedName>
        <fullName evidence="3">histidine kinase</fullName>
        <ecNumber evidence="3">2.7.13.3</ecNumber>
    </recommendedName>
</protein>
<comment type="subcellular location">
    <subcellularLocation>
        <location evidence="2">Cell membrane</location>
        <topology evidence="2">Multi-pass membrane protein</topology>
    </subcellularLocation>
</comment>
<dbReference type="InterPro" id="IPR004358">
    <property type="entry name" value="Sig_transdc_His_kin-like_C"/>
</dbReference>
<dbReference type="InterPro" id="IPR036097">
    <property type="entry name" value="HisK_dim/P_sf"/>
</dbReference>
<keyword evidence="6" id="KW-0808">Transferase</keyword>
<accession>A0A4R5KPZ1</accession>
<evidence type="ECO:0000256" key="5">
    <source>
        <dbReference type="ARBA" id="ARBA00022553"/>
    </source>
</evidence>
<dbReference type="SUPFAM" id="SSF55874">
    <property type="entry name" value="ATPase domain of HSP90 chaperone/DNA topoisomerase II/histidine kinase"/>
    <property type="match status" value="1"/>
</dbReference>
<dbReference type="InterPro" id="IPR005467">
    <property type="entry name" value="His_kinase_dom"/>
</dbReference>
<reference evidence="17 18" key="1">
    <citation type="submission" date="2019-03" db="EMBL/GenBank/DDBJ databases">
        <title>This is whole genome sequence of Paenibacillus sp MS74 strain.</title>
        <authorList>
            <person name="Trinh H.N."/>
        </authorList>
    </citation>
    <scope>NUCLEOTIDE SEQUENCE [LARGE SCALE GENOMIC DNA]</scope>
    <source>
        <strain evidence="17 18">MS74</strain>
    </source>
</reference>
<dbReference type="InterPro" id="IPR003661">
    <property type="entry name" value="HisK_dim/P_dom"/>
</dbReference>
<feature type="domain" description="Histidine kinase" evidence="15">
    <location>
        <begin position="255"/>
        <end position="473"/>
    </location>
</feature>
<evidence type="ECO:0000256" key="12">
    <source>
        <dbReference type="ARBA" id="ARBA00023012"/>
    </source>
</evidence>
<keyword evidence="4" id="KW-1003">Cell membrane</keyword>
<evidence type="ECO:0000256" key="9">
    <source>
        <dbReference type="ARBA" id="ARBA00022777"/>
    </source>
</evidence>
<evidence type="ECO:0000256" key="11">
    <source>
        <dbReference type="ARBA" id="ARBA00022989"/>
    </source>
</evidence>
<gene>
    <name evidence="17" type="ORF">E1757_14540</name>
</gene>
<dbReference type="Pfam" id="PF00512">
    <property type="entry name" value="HisKA"/>
    <property type="match status" value="1"/>
</dbReference>
<dbReference type="Pfam" id="PF02518">
    <property type="entry name" value="HATPase_c"/>
    <property type="match status" value="1"/>
</dbReference>
<dbReference type="SMART" id="SM00304">
    <property type="entry name" value="HAMP"/>
    <property type="match status" value="1"/>
</dbReference>
<dbReference type="FunFam" id="3.30.565.10:FF:000006">
    <property type="entry name" value="Sensor histidine kinase WalK"/>
    <property type="match status" value="1"/>
</dbReference>
<evidence type="ECO:0000256" key="10">
    <source>
        <dbReference type="ARBA" id="ARBA00022840"/>
    </source>
</evidence>
<keyword evidence="8" id="KW-0547">Nucleotide-binding</keyword>
<dbReference type="Pfam" id="PF00672">
    <property type="entry name" value="HAMP"/>
    <property type="match status" value="1"/>
</dbReference>
<keyword evidence="11 14" id="KW-1133">Transmembrane helix</keyword>